<accession>A0ABD0ZMF3</accession>
<dbReference type="Pfam" id="PF26180">
    <property type="entry name" value="PAP-OAS1"/>
    <property type="match status" value="1"/>
</dbReference>
<feature type="region of interest" description="Disordered" evidence="1">
    <location>
        <begin position="1"/>
        <end position="25"/>
    </location>
</feature>
<feature type="domain" description="Poly(A) RNA polymerase mitochondrial-like central palm" evidence="2">
    <location>
        <begin position="41"/>
        <end position="158"/>
    </location>
</feature>
<evidence type="ECO:0000313" key="5">
    <source>
        <dbReference type="Proteomes" id="UP001558713"/>
    </source>
</evidence>
<dbReference type="AlphaFoldDB" id="A0ABD0ZMF3"/>
<reference evidence="4 5" key="1">
    <citation type="submission" date="2024-04" db="EMBL/GenBank/DDBJ databases">
        <title>Genome assembly C_amara_ONT_v2.</title>
        <authorList>
            <person name="Yant L."/>
            <person name="Moore C."/>
            <person name="Slenker M."/>
        </authorList>
    </citation>
    <scope>NUCLEOTIDE SEQUENCE [LARGE SCALE GENOMIC DNA]</scope>
    <source>
        <tissue evidence="4">Leaf</tissue>
    </source>
</reference>
<organism evidence="4 5">
    <name type="scientific">Cardamine amara subsp. amara</name>
    <dbReference type="NCBI Taxonomy" id="228776"/>
    <lineage>
        <taxon>Eukaryota</taxon>
        <taxon>Viridiplantae</taxon>
        <taxon>Streptophyta</taxon>
        <taxon>Embryophyta</taxon>
        <taxon>Tracheophyta</taxon>
        <taxon>Spermatophyta</taxon>
        <taxon>Magnoliopsida</taxon>
        <taxon>eudicotyledons</taxon>
        <taxon>Gunneridae</taxon>
        <taxon>Pentapetalae</taxon>
        <taxon>rosids</taxon>
        <taxon>malvids</taxon>
        <taxon>Brassicales</taxon>
        <taxon>Brassicaceae</taxon>
        <taxon>Cardamineae</taxon>
        <taxon>Cardamine</taxon>
    </lineage>
</organism>
<keyword evidence="5" id="KW-1185">Reference proteome</keyword>
<dbReference type="Gene3D" id="1.10.1410.10">
    <property type="match status" value="1"/>
</dbReference>
<dbReference type="Pfam" id="PF22600">
    <property type="entry name" value="MTPAP-like_central"/>
    <property type="match status" value="1"/>
</dbReference>
<evidence type="ECO:0000313" key="4">
    <source>
        <dbReference type="EMBL" id="KAL1192419.1"/>
    </source>
</evidence>
<dbReference type="InterPro" id="IPR054708">
    <property type="entry name" value="MTPAP-like_central"/>
</dbReference>
<feature type="domain" description="PAP/OAS1 substrate-binding-related" evidence="3">
    <location>
        <begin position="172"/>
        <end position="358"/>
    </location>
</feature>
<protein>
    <recommendedName>
        <fullName evidence="6">Polymerase nucleotidyl transferase domain-containing protein</fullName>
    </recommendedName>
</protein>
<name>A0ABD0ZMF3_CARAN</name>
<dbReference type="PANTHER" id="PTHR45979:SF20">
    <property type="entry name" value="NUCLEOTIDYLTRANSFERASE FAMILY PROTEIN"/>
    <property type="match status" value="1"/>
</dbReference>
<evidence type="ECO:0000259" key="3">
    <source>
        <dbReference type="Pfam" id="PF26180"/>
    </source>
</evidence>
<dbReference type="EMBL" id="JBANAX010000823">
    <property type="protein sequence ID" value="KAL1192419.1"/>
    <property type="molecule type" value="Genomic_DNA"/>
</dbReference>
<dbReference type="PANTHER" id="PTHR45979">
    <property type="entry name" value="PAP/OAS1 SUBSTRATE-BINDING DOMAIN SUPERFAMILY"/>
    <property type="match status" value="1"/>
</dbReference>
<evidence type="ECO:0000256" key="1">
    <source>
        <dbReference type="SAM" id="MobiDB-lite"/>
    </source>
</evidence>
<dbReference type="Gene3D" id="3.30.460.10">
    <property type="entry name" value="Beta Polymerase, domain 2"/>
    <property type="match status" value="1"/>
</dbReference>
<dbReference type="InterPro" id="IPR043519">
    <property type="entry name" value="NT_sf"/>
</dbReference>
<sequence length="493" mass="55394">MGDVPKRLSTSLASSSSSSSRSLQPIPTGGELWMIAEERAQEILSAIQPIYVSDRSRNEIIGYIQNLIRIHLGFEVFYFGSVPLKTYLPDGDLDMTMLTPRDKEEEFAKAVCSILVAKPGDPNFPIKCVEYVPAQVKVIKFTIRNISVDISFNQMAGLCALCFLEQVDQIFGKDHLFKRSIILIKAWCFYESHILGANAGLISTYALAILVLYIMNISYSSVSDPLSVLCKFLDYYASFDWKKYCITVNGPVPISSLPDITETGHPEVYLNENFFKECLEIYSVPTKATEAKGRFQVKHINIMDPLKHSNNLGRSVTEGNLRRIKNAFTLGVQKMRDALTAPGEAMGWKLEKFFNNTLAMNGKGQRQDVEEPVVAFGTGRAEFSQLRGDFDGYFHSLEYSKWFHGETTQQNWIPQGQDPSSGHWYATSQNNNNFYWNNLNGSTSMQNMGKSRGTGTYIPAMSQQSYTERFSNKPNTVNSVASTSQTQLTKQNP</sequence>
<feature type="region of interest" description="Disordered" evidence="1">
    <location>
        <begin position="471"/>
        <end position="493"/>
    </location>
</feature>
<comment type="caution">
    <text evidence="4">The sequence shown here is derived from an EMBL/GenBank/DDBJ whole genome shotgun (WGS) entry which is preliminary data.</text>
</comment>
<dbReference type="CDD" id="cd05402">
    <property type="entry name" value="NT_PAP_TUTase"/>
    <property type="match status" value="1"/>
</dbReference>
<dbReference type="InterPro" id="IPR058921">
    <property type="entry name" value="PAP/OAS1-rel"/>
</dbReference>
<evidence type="ECO:0000259" key="2">
    <source>
        <dbReference type="Pfam" id="PF22600"/>
    </source>
</evidence>
<dbReference type="SUPFAM" id="SSF81301">
    <property type="entry name" value="Nucleotidyltransferase"/>
    <property type="match status" value="1"/>
</dbReference>
<proteinExistence type="predicted"/>
<gene>
    <name evidence="4" type="ORF">V5N11_027603</name>
</gene>
<feature type="compositionally biased region" description="Low complexity" evidence="1">
    <location>
        <begin position="8"/>
        <end position="23"/>
    </location>
</feature>
<dbReference type="Proteomes" id="UP001558713">
    <property type="component" value="Unassembled WGS sequence"/>
</dbReference>
<dbReference type="SUPFAM" id="SSF81631">
    <property type="entry name" value="PAP/OAS1 substrate-binding domain"/>
    <property type="match status" value="1"/>
</dbReference>
<dbReference type="InterPro" id="IPR058920">
    <property type="entry name" value="PAP-OAS1-bd-rel"/>
</dbReference>
<evidence type="ECO:0008006" key="6">
    <source>
        <dbReference type="Google" id="ProtNLM"/>
    </source>
</evidence>